<keyword evidence="4" id="KW-0067">ATP-binding</keyword>
<dbReference type="GO" id="GO:0016887">
    <property type="term" value="F:ATP hydrolysis activity"/>
    <property type="evidence" value="ECO:0007669"/>
    <property type="project" value="InterPro"/>
</dbReference>
<dbReference type="GO" id="GO:0005743">
    <property type="term" value="C:mitochondrial inner membrane"/>
    <property type="evidence" value="ECO:0007669"/>
    <property type="project" value="TreeGrafter"/>
</dbReference>
<dbReference type="Proteomes" id="UP000322899">
    <property type="component" value="Unassembled WGS sequence"/>
</dbReference>
<comment type="subcellular location">
    <subcellularLocation>
        <location evidence="1">Membrane</location>
        <topology evidence="1">Multi-pass membrane protein</topology>
    </subcellularLocation>
</comment>
<evidence type="ECO:0000256" key="3">
    <source>
        <dbReference type="ARBA" id="ARBA00022741"/>
    </source>
</evidence>
<dbReference type="AlphaFoldDB" id="A0A5A8DXK0"/>
<dbReference type="PROSITE" id="PS50929">
    <property type="entry name" value="ABC_TM1F"/>
    <property type="match status" value="1"/>
</dbReference>
<feature type="transmembrane region" description="Helical" evidence="8">
    <location>
        <begin position="258"/>
        <end position="281"/>
    </location>
</feature>
<comment type="caution">
    <text evidence="11">The sequence shown here is derived from an EMBL/GenBank/DDBJ whole genome shotgun (WGS) entry which is preliminary data.</text>
</comment>
<dbReference type="InterPro" id="IPR027417">
    <property type="entry name" value="P-loop_NTPase"/>
</dbReference>
<reference evidence="11 12" key="1">
    <citation type="submission" date="2019-07" db="EMBL/GenBank/DDBJ databases">
        <title>Genomes of Cafeteria roenbergensis.</title>
        <authorList>
            <person name="Fischer M.G."/>
            <person name="Hackl T."/>
            <person name="Roman M."/>
        </authorList>
    </citation>
    <scope>NUCLEOTIDE SEQUENCE [LARGE SCALE GENOMIC DNA]</scope>
    <source>
        <strain evidence="11 12">E4-10P</strain>
    </source>
</reference>
<dbReference type="PANTHER" id="PTHR43394:SF1">
    <property type="entry name" value="ATP-BINDING CASSETTE SUB-FAMILY B MEMBER 10, MITOCHONDRIAL"/>
    <property type="match status" value="1"/>
</dbReference>
<feature type="domain" description="ABC transporter" evidence="9">
    <location>
        <begin position="475"/>
        <end position="712"/>
    </location>
</feature>
<dbReference type="FunFam" id="3.40.50.300:FF:000218">
    <property type="entry name" value="Multidrug ABC transporter ATP-binding protein"/>
    <property type="match status" value="1"/>
</dbReference>
<evidence type="ECO:0000256" key="1">
    <source>
        <dbReference type="ARBA" id="ARBA00004141"/>
    </source>
</evidence>
<dbReference type="PANTHER" id="PTHR43394">
    <property type="entry name" value="ATP-DEPENDENT PERMEASE MDL1, MITOCHONDRIAL"/>
    <property type="match status" value="1"/>
</dbReference>
<accession>A0A5A8DXK0</accession>
<dbReference type="PROSITE" id="PS50893">
    <property type="entry name" value="ABC_TRANSPORTER_2"/>
    <property type="match status" value="1"/>
</dbReference>
<dbReference type="InterPro" id="IPR011527">
    <property type="entry name" value="ABC1_TM_dom"/>
</dbReference>
<dbReference type="PROSITE" id="PS00211">
    <property type="entry name" value="ABC_TRANSPORTER_1"/>
    <property type="match status" value="1"/>
</dbReference>
<keyword evidence="3" id="KW-0547">Nucleotide-binding</keyword>
<feature type="compositionally biased region" description="Basic and acidic residues" evidence="7">
    <location>
        <begin position="718"/>
        <end position="734"/>
    </location>
</feature>
<feature type="region of interest" description="Disordered" evidence="7">
    <location>
        <begin position="66"/>
        <end position="101"/>
    </location>
</feature>
<dbReference type="SMART" id="SM00382">
    <property type="entry name" value="AAA"/>
    <property type="match status" value="1"/>
</dbReference>
<dbReference type="GO" id="GO:0015421">
    <property type="term" value="F:ABC-type oligopeptide transporter activity"/>
    <property type="evidence" value="ECO:0007669"/>
    <property type="project" value="TreeGrafter"/>
</dbReference>
<dbReference type="Pfam" id="PF00664">
    <property type="entry name" value="ABC_membrane"/>
    <property type="match status" value="1"/>
</dbReference>
<dbReference type="InterPro" id="IPR003439">
    <property type="entry name" value="ABC_transporter-like_ATP-bd"/>
</dbReference>
<dbReference type="Gene3D" id="1.20.1560.10">
    <property type="entry name" value="ABC transporter type 1, transmembrane domain"/>
    <property type="match status" value="1"/>
</dbReference>
<proteinExistence type="predicted"/>
<sequence>MLSAARSGLSRSRARRFAPRPLSWRGFSASAVLTSADGPRHDEGGLPVAEEKHGWRRILRDALREGTRSVTRPAGAAPGHGGQSLADGPSSADPAAAKQADGADRASLRRFLSLLYPERRLVAAAVSTIAVTSPVMLLLPRAIGGVLDSALATEPGAAAGMSPGVVVAGLAGLFAVQAGLIGFRSGALAIAGERIATRLRIDAFRSLLRQDVAWFDEQSTGDLVNRLSSDATVVQKALTTQVAAGLRNGAMAVGSTGLLVWLSPSLAAVSLCAIPPLAIMARGFGRYMRGRQERVQRGLGDTLKVAEGLVAGVRTVRAFGAERRELARFETAVGGALEQARRVSVAQAGFDAALHWSTNLALLAVLGYGGFLVESGAMTAGDLTSFLMYSLYAGFNFAGLGSVWAEWQRGVGASRRVFAVLDAQPSMPSVVAPASLARADAAAAAEAAAAEAAAEVASGGSALFNPAAAEVEGVVAFDDVTFAYPTRSDAPVLRGFTLALEPGKTTALVGASGSGKSTAAALLLRLYDPQGGSVSLDGRNLREWAAGALRGSAVGLVEQQPRLVAATVRDNIAYGRPGASDEEVWAAARDANCADFIAGFPQGLDTPVGEGGQQLSGGQRARVALARVLLAAPPVVVLDEASAALDARSEAAVTEAVRRVTRGRTVLTIAHRLSTMRAADTVAVLEAGRVVELGPFSALAGRPDSKLSALLAGQLIRNDDGRDDGSDAGGDHGSDGSSDESDASDESDRER</sequence>
<keyword evidence="6 8" id="KW-0472">Membrane</keyword>
<dbReference type="CDD" id="cd18573">
    <property type="entry name" value="ABC_6TM_ABCB10_like"/>
    <property type="match status" value="1"/>
</dbReference>
<evidence type="ECO:0000313" key="12">
    <source>
        <dbReference type="Proteomes" id="UP000322899"/>
    </source>
</evidence>
<evidence type="ECO:0000256" key="2">
    <source>
        <dbReference type="ARBA" id="ARBA00022692"/>
    </source>
</evidence>
<dbReference type="InterPro" id="IPR036640">
    <property type="entry name" value="ABC1_TM_sf"/>
</dbReference>
<evidence type="ECO:0000256" key="4">
    <source>
        <dbReference type="ARBA" id="ARBA00022840"/>
    </source>
</evidence>
<dbReference type="SUPFAM" id="SSF52540">
    <property type="entry name" value="P-loop containing nucleoside triphosphate hydrolases"/>
    <property type="match status" value="1"/>
</dbReference>
<feature type="region of interest" description="Disordered" evidence="7">
    <location>
        <begin position="718"/>
        <end position="751"/>
    </location>
</feature>
<dbReference type="InterPro" id="IPR003593">
    <property type="entry name" value="AAA+_ATPase"/>
</dbReference>
<dbReference type="InterPro" id="IPR017871">
    <property type="entry name" value="ABC_transporter-like_CS"/>
</dbReference>
<dbReference type="InterPro" id="IPR039421">
    <property type="entry name" value="Type_1_exporter"/>
</dbReference>
<keyword evidence="5 8" id="KW-1133">Transmembrane helix</keyword>
<evidence type="ECO:0000256" key="6">
    <source>
        <dbReference type="ARBA" id="ARBA00023136"/>
    </source>
</evidence>
<feature type="transmembrane region" description="Helical" evidence="8">
    <location>
        <begin position="121"/>
        <end position="139"/>
    </location>
</feature>
<evidence type="ECO:0000256" key="5">
    <source>
        <dbReference type="ARBA" id="ARBA00022989"/>
    </source>
</evidence>
<protein>
    <submittedName>
        <fullName evidence="11">Uncharacterized protein</fullName>
    </submittedName>
</protein>
<dbReference type="EMBL" id="VLTO01000070">
    <property type="protein sequence ID" value="KAA0169404.1"/>
    <property type="molecule type" value="Genomic_DNA"/>
</dbReference>
<feature type="compositionally biased region" description="Low complexity" evidence="7">
    <location>
        <begin position="86"/>
        <end position="100"/>
    </location>
</feature>
<evidence type="ECO:0000259" key="10">
    <source>
        <dbReference type="PROSITE" id="PS50929"/>
    </source>
</evidence>
<dbReference type="Gene3D" id="3.40.50.300">
    <property type="entry name" value="P-loop containing nucleotide triphosphate hydrolases"/>
    <property type="match status" value="1"/>
</dbReference>
<evidence type="ECO:0000259" key="9">
    <source>
        <dbReference type="PROSITE" id="PS50893"/>
    </source>
</evidence>
<organism evidence="11 12">
    <name type="scientific">Cafeteria roenbergensis</name>
    <name type="common">Marine flagellate</name>
    <dbReference type="NCBI Taxonomy" id="33653"/>
    <lineage>
        <taxon>Eukaryota</taxon>
        <taxon>Sar</taxon>
        <taxon>Stramenopiles</taxon>
        <taxon>Bigyra</taxon>
        <taxon>Opalozoa</taxon>
        <taxon>Bicosoecida</taxon>
        <taxon>Cafeteriaceae</taxon>
        <taxon>Cafeteria</taxon>
    </lineage>
</organism>
<dbReference type="GO" id="GO:0090374">
    <property type="term" value="P:oligopeptide export from mitochondrion"/>
    <property type="evidence" value="ECO:0007669"/>
    <property type="project" value="TreeGrafter"/>
</dbReference>
<feature type="domain" description="ABC transmembrane type-1" evidence="10">
    <location>
        <begin position="123"/>
        <end position="409"/>
    </location>
</feature>
<evidence type="ECO:0000256" key="8">
    <source>
        <dbReference type="SAM" id="Phobius"/>
    </source>
</evidence>
<gene>
    <name evidence="11" type="ORF">FNF27_06952</name>
</gene>
<evidence type="ECO:0000256" key="7">
    <source>
        <dbReference type="SAM" id="MobiDB-lite"/>
    </source>
</evidence>
<dbReference type="GO" id="GO:0005524">
    <property type="term" value="F:ATP binding"/>
    <property type="evidence" value="ECO:0007669"/>
    <property type="project" value="UniProtKB-KW"/>
</dbReference>
<dbReference type="Pfam" id="PF00005">
    <property type="entry name" value="ABC_tran"/>
    <property type="match status" value="1"/>
</dbReference>
<evidence type="ECO:0000313" key="11">
    <source>
        <dbReference type="EMBL" id="KAA0169404.1"/>
    </source>
</evidence>
<name>A0A5A8DXK0_CAFRO</name>
<dbReference type="SUPFAM" id="SSF90123">
    <property type="entry name" value="ABC transporter transmembrane region"/>
    <property type="match status" value="1"/>
</dbReference>
<dbReference type="OrthoDB" id="6500128at2759"/>
<keyword evidence="2 8" id="KW-0812">Transmembrane</keyword>